<gene>
    <name evidence="1" type="ORF">EHRUM3_07300</name>
</gene>
<accession>A0A170T0H3</accession>
<name>A0A170T0H3_EHRRU</name>
<feature type="non-terminal residue" evidence="1">
    <location>
        <position position="1"/>
    </location>
</feature>
<dbReference type="AlphaFoldDB" id="A0A170T0H3"/>
<dbReference type="Proteomes" id="UP000092731">
    <property type="component" value="Unassembled WGS sequence"/>
</dbReference>
<evidence type="ECO:0000313" key="1">
    <source>
        <dbReference type="EMBL" id="GAT78505.1"/>
    </source>
</evidence>
<evidence type="ECO:0000313" key="2">
    <source>
        <dbReference type="Proteomes" id="UP000092731"/>
    </source>
</evidence>
<organism evidence="1 2">
    <name type="scientific">Ehrlichia ruminantium</name>
    <name type="common">heartwater rickettsia</name>
    <name type="synonym">Cowdria ruminantium</name>
    <dbReference type="NCBI Taxonomy" id="779"/>
    <lineage>
        <taxon>Bacteria</taxon>
        <taxon>Pseudomonadati</taxon>
        <taxon>Pseudomonadota</taxon>
        <taxon>Alphaproteobacteria</taxon>
        <taxon>Rickettsiales</taxon>
        <taxon>Anaplasmataceae</taxon>
        <taxon>Ehrlichia</taxon>
    </lineage>
</organism>
<comment type="caution">
    <text evidence="1">The sequence shown here is derived from an EMBL/GenBank/DDBJ whole genome shotgun (WGS) entry which is preliminary data.</text>
</comment>
<proteinExistence type="predicted"/>
<reference evidence="2" key="1">
    <citation type="submission" date="2016-05" db="EMBL/GenBank/DDBJ databases">
        <title>Draft genome sequences of four strains of Ehrlichia ruminantium, a tick-borne pathogen of ruminants, isolated from Zimbabwe, The Gambia and Ghana.</title>
        <authorList>
            <person name="Nakao R."/>
            <person name="Jongejan F."/>
            <person name="Sugimoto C."/>
        </authorList>
    </citation>
    <scope>NUCLEOTIDE SEQUENCE [LARGE SCALE GENOMIC DNA]</scope>
    <source>
        <strain evidence="2">Pokoase 417</strain>
    </source>
</reference>
<sequence>KHILIQFIKTSAVILHTILYFKNVFP</sequence>
<dbReference type="EMBL" id="BDDM01000227">
    <property type="protein sequence ID" value="GAT78505.1"/>
    <property type="molecule type" value="Genomic_DNA"/>
</dbReference>
<protein>
    <submittedName>
        <fullName evidence="1">Uncharacterized protein</fullName>
    </submittedName>
</protein>